<reference evidence="8 9" key="1">
    <citation type="submission" date="2023-01" db="EMBL/GenBank/DDBJ databases">
        <title>Bacillus changyiensis sp. nov., isolated from a coastal deposit.</title>
        <authorList>
            <person name="Xiao G."/>
            <person name="Lai Q."/>
            <person name="Hu Z."/>
            <person name="Shao Z."/>
        </authorList>
    </citation>
    <scope>NUCLEOTIDE SEQUENCE [LARGE SCALE GENOMIC DNA]</scope>
    <source>
        <strain evidence="8 9">CLL-7-23</strain>
    </source>
</reference>
<dbReference type="PANTHER" id="PTHR43390">
    <property type="entry name" value="SIGNAL PEPTIDASE I"/>
    <property type="match status" value="1"/>
</dbReference>
<dbReference type="EC" id="3.4.21.89" evidence="4 6"/>
<organism evidence="8 9">
    <name type="scientific">Bacillus changyiensis</name>
    <dbReference type="NCBI Taxonomy" id="3004103"/>
    <lineage>
        <taxon>Bacteria</taxon>
        <taxon>Bacillati</taxon>
        <taxon>Bacillota</taxon>
        <taxon>Bacilli</taxon>
        <taxon>Bacillales</taxon>
        <taxon>Bacillaceae</taxon>
        <taxon>Bacillus</taxon>
    </lineage>
</organism>
<comment type="catalytic activity">
    <reaction evidence="1 6">
        <text>Cleavage of hydrophobic, N-terminal signal or leader sequences from secreted and periplasmic proteins.</text>
        <dbReference type="EC" id="3.4.21.89"/>
    </reaction>
</comment>
<dbReference type="InterPro" id="IPR036286">
    <property type="entry name" value="LexA/Signal_pep-like_sf"/>
</dbReference>
<dbReference type="Proteomes" id="UP001211894">
    <property type="component" value="Unassembled WGS sequence"/>
</dbReference>
<comment type="similarity">
    <text evidence="3 6">Belongs to the peptidase S26 family.</text>
</comment>
<evidence type="ECO:0000313" key="8">
    <source>
        <dbReference type="EMBL" id="MDA7026819.1"/>
    </source>
</evidence>
<protein>
    <recommendedName>
        <fullName evidence="4 6">Signal peptidase I</fullName>
        <ecNumber evidence="4 6">3.4.21.89</ecNumber>
    </recommendedName>
</protein>
<evidence type="ECO:0000256" key="3">
    <source>
        <dbReference type="ARBA" id="ARBA00009370"/>
    </source>
</evidence>
<evidence type="ECO:0000256" key="4">
    <source>
        <dbReference type="ARBA" id="ARBA00013208"/>
    </source>
</evidence>
<dbReference type="Gene3D" id="2.10.109.10">
    <property type="entry name" value="Umud Fragment, subunit A"/>
    <property type="match status" value="1"/>
</dbReference>
<dbReference type="RefSeq" id="WP_271340670.1">
    <property type="nucleotide sequence ID" value="NZ_JAQKAB010000005.1"/>
</dbReference>
<dbReference type="InterPro" id="IPR019757">
    <property type="entry name" value="Pept_S26A_signal_pept_1_Lys-AS"/>
</dbReference>
<feature type="domain" description="Peptidase S26" evidence="7">
    <location>
        <begin position="8"/>
        <end position="171"/>
    </location>
</feature>
<dbReference type="PANTHER" id="PTHR43390:SF1">
    <property type="entry name" value="CHLOROPLAST PROCESSING PEPTIDASE"/>
    <property type="match status" value="1"/>
</dbReference>
<dbReference type="PRINTS" id="PR00727">
    <property type="entry name" value="LEADERPTASE"/>
</dbReference>
<dbReference type="GO" id="GO:0009003">
    <property type="term" value="F:signal peptidase activity"/>
    <property type="evidence" value="ECO:0007669"/>
    <property type="project" value="UniProtKB-EC"/>
</dbReference>
<proteinExistence type="inferred from homology"/>
<evidence type="ECO:0000256" key="2">
    <source>
        <dbReference type="ARBA" id="ARBA00004401"/>
    </source>
</evidence>
<name>A0ABT4X511_9BACI</name>
<sequence>MKIKKEMLSLLKTLVIAAVIITGIRYFLFSPSTVLGESMSPTLEDGNMVMISKISEIQRFDKIIFEAPDADENYVKRVIGVPGDSIKMKDDVLYVNGKKYGEPYLKKAKQNLTGDERLTNDFTLKEVTGKEKVPKDSYFVMGDNRGNSRDSRVIGFISKDSVIGKVEFRYFPFNEIGGIE</sequence>
<comment type="subcellular location">
    <subcellularLocation>
        <location evidence="2">Cell membrane</location>
        <topology evidence="2">Single-pass type II membrane protein</topology>
    </subcellularLocation>
    <subcellularLocation>
        <location evidence="6">Membrane</location>
        <topology evidence="6">Single-pass type II membrane protein</topology>
    </subcellularLocation>
</comment>
<evidence type="ECO:0000259" key="7">
    <source>
        <dbReference type="Pfam" id="PF10502"/>
    </source>
</evidence>
<dbReference type="PROSITE" id="PS00760">
    <property type="entry name" value="SPASE_I_2"/>
    <property type="match status" value="1"/>
</dbReference>
<dbReference type="CDD" id="cd06530">
    <property type="entry name" value="S26_SPase_I"/>
    <property type="match status" value="1"/>
</dbReference>
<keyword evidence="5 6" id="KW-0378">Hydrolase</keyword>
<evidence type="ECO:0000256" key="1">
    <source>
        <dbReference type="ARBA" id="ARBA00000677"/>
    </source>
</evidence>
<gene>
    <name evidence="8" type="primary">lepB</name>
    <name evidence="8" type="ORF">PJ311_09390</name>
</gene>
<dbReference type="Pfam" id="PF10502">
    <property type="entry name" value="Peptidase_S26"/>
    <property type="match status" value="1"/>
</dbReference>
<keyword evidence="9" id="KW-1185">Reference proteome</keyword>
<dbReference type="InterPro" id="IPR019533">
    <property type="entry name" value="Peptidase_S26"/>
</dbReference>
<dbReference type="InterPro" id="IPR019758">
    <property type="entry name" value="Pept_S26A_signal_pept_1_CS"/>
</dbReference>
<dbReference type="EMBL" id="JAQKAB010000005">
    <property type="protein sequence ID" value="MDA7026819.1"/>
    <property type="molecule type" value="Genomic_DNA"/>
</dbReference>
<dbReference type="InterPro" id="IPR000223">
    <property type="entry name" value="Pept_S26A_signal_pept_1"/>
</dbReference>
<evidence type="ECO:0000313" key="9">
    <source>
        <dbReference type="Proteomes" id="UP001211894"/>
    </source>
</evidence>
<evidence type="ECO:0000256" key="5">
    <source>
        <dbReference type="ARBA" id="ARBA00022801"/>
    </source>
</evidence>
<comment type="caution">
    <text evidence="8">The sequence shown here is derived from an EMBL/GenBank/DDBJ whole genome shotgun (WGS) entry which is preliminary data.</text>
</comment>
<dbReference type="SUPFAM" id="SSF51306">
    <property type="entry name" value="LexA/Signal peptidase"/>
    <property type="match status" value="1"/>
</dbReference>
<dbReference type="PROSITE" id="PS00761">
    <property type="entry name" value="SPASE_I_3"/>
    <property type="match status" value="1"/>
</dbReference>
<accession>A0ABT4X511</accession>
<evidence type="ECO:0000256" key="6">
    <source>
        <dbReference type="RuleBase" id="RU362042"/>
    </source>
</evidence>
<dbReference type="NCBIfam" id="TIGR02227">
    <property type="entry name" value="sigpep_I_bact"/>
    <property type="match status" value="1"/>
</dbReference>
<keyword evidence="6" id="KW-0645">Protease</keyword>